<organism evidence="1 2">
    <name type="scientific">Asparagus officinalis</name>
    <name type="common">Garden asparagus</name>
    <dbReference type="NCBI Taxonomy" id="4686"/>
    <lineage>
        <taxon>Eukaryota</taxon>
        <taxon>Viridiplantae</taxon>
        <taxon>Streptophyta</taxon>
        <taxon>Embryophyta</taxon>
        <taxon>Tracheophyta</taxon>
        <taxon>Spermatophyta</taxon>
        <taxon>Magnoliopsida</taxon>
        <taxon>Liliopsida</taxon>
        <taxon>Asparagales</taxon>
        <taxon>Asparagaceae</taxon>
        <taxon>Asparagoideae</taxon>
        <taxon>Asparagus</taxon>
    </lineage>
</organism>
<sequence>MYAGIVGGKNFEERSNFDGGFNKLGVARIRVGRTEERGAKDRRGSRRQALLLRQARHSIHSISGFSLNLNSKMEYLVCVPGNFLLVELQLKKKGPVPVAHMEKAGFS</sequence>
<protein>
    <submittedName>
        <fullName evidence="1">Uncharacterized protein</fullName>
    </submittedName>
</protein>
<dbReference type="Proteomes" id="UP000243459">
    <property type="component" value="Unassembled WGS sequence"/>
</dbReference>
<gene>
    <name evidence="1" type="ORF">A4U43_UnF8130</name>
</gene>
<dbReference type="Gramene" id="ONK55054">
    <property type="protein sequence ID" value="ONK55054"/>
    <property type="gene ID" value="A4U43_UnF8130"/>
</dbReference>
<accession>A0A1R3L621</accession>
<proteinExistence type="predicted"/>
<reference evidence="2" key="1">
    <citation type="journal article" date="2017" name="Nat. Commun.">
        <title>The asparagus genome sheds light on the origin and evolution of a young Y chromosome.</title>
        <authorList>
            <person name="Harkess A."/>
            <person name="Zhou J."/>
            <person name="Xu C."/>
            <person name="Bowers J.E."/>
            <person name="Van der Hulst R."/>
            <person name="Ayyampalayam S."/>
            <person name="Mercati F."/>
            <person name="Riccardi P."/>
            <person name="McKain M.R."/>
            <person name="Kakrana A."/>
            <person name="Tang H."/>
            <person name="Ray J."/>
            <person name="Groenendijk J."/>
            <person name="Arikit S."/>
            <person name="Mathioni S.M."/>
            <person name="Nakano M."/>
            <person name="Shan H."/>
            <person name="Telgmann-Rauber A."/>
            <person name="Kanno A."/>
            <person name="Yue Z."/>
            <person name="Chen H."/>
            <person name="Li W."/>
            <person name="Chen Y."/>
            <person name="Xu X."/>
            <person name="Zhang Y."/>
            <person name="Luo S."/>
            <person name="Chen H."/>
            <person name="Gao J."/>
            <person name="Mao Z."/>
            <person name="Pires J.C."/>
            <person name="Luo M."/>
            <person name="Kudrna D."/>
            <person name="Wing R.A."/>
            <person name="Meyers B.C."/>
            <person name="Yi K."/>
            <person name="Kong H."/>
            <person name="Lavrijsen P."/>
            <person name="Sunseri F."/>
            <person name="Falavigna A."/>
            <person name="Ye Y."/>
            <person name="Leebens-Mack J.H."/>
            <person name="Chen G."/>
        </authorList>
    </citation>
    <scope>NUCLEOTIDE SEQUENCE [LARGE SCALE GENOMIC DNA]</scope>
    <source>
        <strain evidence="2">cv. DH0086</strain>
    </source>
</reference>
<dbReference type="AlphaFoldDB" id="A0A1R3L621"/>
<name>A0A1R3L621_ASPOF</name>
<keyword evidence="2" id="KW-1185">Reference proteome</keyword>
<evidence type="ECO:0000313" key="1">
    <source>
        <dbReference type="EMBL" id="ONK55054.1"/>
    </source>
</evidence>
<dbReference type="EMBL" id="KV863810">
    <property type="protein sequence ID" value="ONK55054.1"/>
    <property type="molecule type" value="Genomic_DNA"/>
</dbReference>
<evidence type="ECO:0000313" key="2">
    <source>
        <dbReference type="Proteomes" id="UP000243459"/>
    </source>
</evidence>